<protein>
    <submittedName>
        <fullName evidence="2">Phasin family protein</fullName>
    </submittedName>
</protein>
<dbReference type="Proteomes" id="UP001528823">
    <property type="component" value="Unassembled WGS sequence"/>
</dbReference>
<feature type="region of interest" description="Disordered" evidence="1">
    <location>
        <begin position="112"/>
        <end position="143"/>
    </location>
</feature>
<feature type="compositionally biased region" description="Basic and acidic residues" evidence="1">
    <location>
        <begin position="53"/>
        <end position="66"/>
    </location>
</feature>
<keyword evidence="3" id="KW-1185">Reference proteome</keyword>
<comment type="caution">
    <text evidence="2">The sequence shown here is derived from an EMBL/GenBank/DDBJ whole genome shotgun (WGS) entry which is preliminary data.</text>
</comment>
<dbReference type="InterPro" id="IPR008769">
    <property type="entry name" value="PhaF_PhaI"/>
</dbReference>
<feature type="compositionally biased region" description="Polar residues" evidence="1">
    <location>
        <begin position="67"/>
        <end position="77"/>
    </location>
</feature>
<feature type="compositionally biased region" description="Polar residues" evidence="1">
    <location>
        <begin position="112"/>
        <end position="134"/>
    </location>
</feature>
<organism evidence="2 3">
    <name type="scientific">Spartinivicinus poritis</name>
    <dbReference type="NCBI Taxonomy" id="2994640"/>
    <lineage>
        <taxon>Bacteria</taxon>
        <taxon>Pseudomonadati</taxon>
        <taxon>Pseudomonadota</taxon>
        <taxon>Gammaproteobacteria</taxon>
        <taxon>Oceanospirillales</taxon>
        <taxon>Zooshikellaceae</taxon>
        <taxon>Spartinivicinus</taxon>
    </lineage>
</organism>
<feature type="region of interest" description="Disordered" evidence="1">
    <location>
        <begin position="53"/>
        <end position="98"/>
    </location>
</feature>
<proteinExistence type="predicted"/>
<evidence type="ECO:0000313" key="2">
    <source>
        <dbReference type="EMBL" id="MDE1464582.1"/>
    </source>
</evidence>
<gene>
    <name evidence="2" type="ORF">ORQ98_21700</name>
</gene>
<evidence type="ECO:0000256" key="1">
    <source>
        <dbReference type="SAM" id="MobiDB-lite"/>
    </source>
</evidence>
<evidence type="ECO:0000313" key="3">
    <source>
        <dbReference type="Proteomes" id="UP001528823"/>
    </source>
</evidence>
<accession>A0ABT5UE39</accession>
<dbReference type="RefSeq" id="WP_274690907.1">
    <property type="nucleotide sequence ID" value="NZ_JAPMOU010000038.1"/>
</dbReference>
<dbReference type="EMBL" id="JAPMOU010000038">
    <property type="protein sequence ID" value="MDE1464582.1"/>
    <property type="molecule type" value="Genomic_DNA"/>
</dbReference>
<reference evidence="2 3" key="1">
    <citation type="submission" date="2022-11" db="EMBL/GenBank/DDBJ databases">
        <title>Spartinivicinus poritis sp. nov., isolated from scleractinian coral Porites lutea.</title>
        <authorList>
            <person name="Zhang G."/>
            <person name="Cai L."/>
            <person name="Wei Q."/>
        </authorList>
    </citation>
    <scope>NUCLEOTIDE SEQUENCE [LARGE SCALE GENOMIC DNA]</scope>
    <source>
        <strain evidence="2 3">A2-2</strain>
    </source>
</reference>
<name>A0ABT5UE39_9GAMM</name>
<sequence length="143" mass="16142">MELVKDNGLPLGPLKNAAHKIWLAGLGAFVQLEKAGQESHRLFDHLVEEGEKLEQRLHEQHDKTNQEKSAQSVPDSLSSKHKHSEDAANQEPDLRTLLNQLSTELSHLTTIVKSLQNDRQTAEQNKPRSASSHSSNHKRKNRH</sequence>
<dbReference type="Pfam" id="PF05597">
    <property type="entry name" value="Phasin"/>
    <property type="match status" value="1"/>
</dbReference>